<dbReference type="Pfam" id="PF10014">
    <property type="entry name" value="2OG-Fe_Oxy_2"/>
    <property type="match status" value="1"/>
</dbReference>
<gene>
    <name evidence="1" type="ORF">J7T54_007961</name>
</gene>
<dbReference type="OrthoDB" id="5307791at2759"/>
<comment type="caution">
    <text evidence="1">The sequence shown here is derived from an EMBL/GenBank/DDBJ whole genome shotgun (WGS) entry which is preliminary data.</text>
</comment>
<proteinExistence type="predicted"/>
<reference evidence="1" key="2">
    <citation type="submission" date="2022-07" db="EMBL/GenBank/DDBJ databases">
        <authorList>
            <person name="Goncalves M.F.M."/>
            <person name="Hilario S."/>
            <person name="Van De Peer Y."/>
            <person name="Esteves A.C."/>
            <person name="Alves A."/>
        </authorList>
    </citation>
    <scope>NUCLEOTIDE SEQUENCE</scope>
    <source>
        <strain evidence="1">MUM 19.33</strain>
    </source>
</reference>
<evidence type="ECO:0008006" key="3">
    <source>
        <dbReference type="Google" id="ProtNLM"/>
    </source>
</evidence>
<sequence>MSYLAPSKRAARASSKLLRSASRAAAGASNSLAGQQRVNRIHASTKDKAVYATTQPAGLGAGLPEFMTAGMAPRPKPTTAAPTSTLPRVPAGQLNVLEESRKPEFYQAISKVMAIRKDYVEKRFVWVPAEEMIDICLGLGATREDLEALPQTADGLQYDPTLPFRKTRNGRFCFDYDTQSVRRLEFQPFALSAEEDFKRYDSGQIRRFDEIDDELQLNTVLQALLVFKGMVVHGVEMARRPKLDYDVNKNILTLFHLRTTTNQEILGEPALEGIHSDGVDHTMTTLLGHRNMRSDSAVTFMHAMHEQTGIPLNDAKPENIRARVQHTKLLDTLMILDHENKHSLSPVYQEDLTQDATRDMLVFFTRKPVDEGHISSKIDSKIPHKVKKMEIPLFLPRTQ</sequence>
<evidence type="ECO:0000313" key="2">
    <source>
        <dbReference type="Proteomes" id="UP001055219"/>
    </source>
</evidence>
<protein>
    <recommendedName>
        <fullName evidence="3">2OG-Fe dioxygenase-domain-containing protein</fullName>
    </recommendedName>
</protein>
<dbReference type="GeneID" id="75834433"/>
<dbReference type="EMBL" id="JAGIXG020000003">
    <property type="protein sequence ID" value="KAI6784867.1"/>
    <property type="molecule type" value="Genomic_DNA"/>
</dbReference>
<organism evidence="1 2">
    <name type="scientific">Emericellopsis cladophorae</name>
    <dbReference type="NCBI Taxonomy" id="2686198"/>
    <lineage>
        <taxon>Eukaryota</taxon>
        <taxon>Fungi</taxon>
        <taxon>Dikarya</taxon>
        <taxon>Ascomycota</taxon>
        <taxon>Pezizomycotina</taxon>
        <taxon>Sordariomycetes</taxon>
        <taxon>Hypocreomycetidae</taxon>
        <taxon>Hypocreales</taxon>
        <taxon>Bionectriaceae</taxon>
        <taxon>Emericellopsis</taxon>
    </lineage>
</organism>
<evidence type="ECO:0000313" key="1">
    <source>
        <dbReference type="EMBL" id="KAI6784867.1"/>
    </source>
</evidence>
<dbReference type="Gene3D" id="2.60.120.620">
    <property type="entry name" value="q2cbj1_9rhob like domain"/>
    <property type="match status" value="1"/>
</dbReference>
<reference evidence="1" key="1">
    <citation type="journal article" date="2021" name="J Fungi (Basel)">
        <title>Genomic and Metabolomic Analyses of the Marine Fungus Emericellopsis cladophorae: Insights into Saltwater Adaptability Mechanisms and Its Biosynthetic Potential.</title>
        <authorList>
            <person name="Goncalves M.F.M."/>
            <person name="Hilario S."/>
            <person name="Van de Peer Y."/>
            <person name="Esteves A.C."/>
            <person name="Alves A."/>
        </authorList>
    </citation>
    <scope>NUCLEOTIDE SEQUENCE</scope>
    <source>
        <strain evidence="1">MUM 19.33</strain>
    </source>
</reference>
<name>A0A9Q0BGU2_9HYPO</name>
<dbReference type="InterPro" id="IPR018724">
    <property type="entry name" value="2OG-Fe_dioxygenase"/>
</dbReference>
<dbReference type="RefSeq" id="XP_051365723.1">
    <property type="nucleotide sequence ID" value="XM_051502542.1"/>
</dbReference>
<keyword evidence="2" id="KW-1185">Reference proteome</keyword>
<dbReference type="AlphaFoldDB" id="A0A9Q0BGU2"/>
<dbReference type="GO" id="GO:0051213">
    <property type="term" value="F:dioxygenase activity"/>
    <property type="evidence" value="ECO:0007669"/>
    <property type="project" value="InterPro"/>
</dbReference>
<accession>A0A9Q0BGU2</accession>
<dbReference type="Proteomes" id="UP001055219">
    <property type="component" value="Unassembled WGS sequence"/>
</dbReference>